<feature type="transmembrane region" description="Helical" evidence="1">
    <location>
        <begin position="232"/>
        <end position="251"/>
    </location>
</feature>
<dbReference type="STRING" id="97481.SAMN05444853_10969"/>
<protein>
    <recommendedName>
        <fullName evidence="6">RING-type E3 ubiquitin transferase</fullName>
    </recommendedName>
</protein>
<organism evidence="3 4">
    <name type="scientific">Phocoenobacter skyensis</name>
    <dbReference type="NCBI Taxonomy" id="97481"/>
    <lineage>
        <taxon>Bacteria</taxon>
        <taxon>Pseudomonadati</taxon>
        <taxon>Pseudomonadota</taxon>
        <taxon>Gammaproteobacteria</taxon>
        <taxon>Pasteurellales</taxon>
        <taxon>Pasteurellaceae</taxon>
        <taxon>Phocoenobacter</taxon>
    </lineage>
</organism>
<evidence type="ECO:0008006" key="6">
    <source>
        <dbReference type="Google" id="ProtNLM"/>
    </source>
</evidence>
<keyword evidence="1" id="KW-0812">Transmembrane</keyword>
<evidence type="ECO:0000313" key="5">
    <source>
        <dbReference type="Proteomes" id="UP001224812"/>
    </source>
</evidence>
<dbReference type="OrthoDB" id="5386209at2"/>
<evidence type="ECO:0000313" key="2">
    <source>
        <dbReference type="EMBL" id="MDP8084965.1"/>
    </source>
</evidence>
<feature type="transmembrane region" description="Helical" evidence="1">
    <location>
        <begin position="18"/>
        <end position="36"/>
    </location>
</feature>
<dbReference type="GeneID" id="83545450"/>
<dbReference type="Proteomes" id="UP001224812">
    <property type="component" value="Unassembled WGS sequence"/>
</dbReference>
<keyword evidence="1" id="KW-0472">Membrane</keyword>
<dbReference type="RefSeq" id="WP_090921440.1">
    <property type="nucleotide sequence ID" value="NZ_CP016180.1"/>
</dbReference>
<gene>
    <name evidence="2" type="ORF">QJT92_03340</name>
    <name evidence="3" type="ORF">SAMN05444853_10969</name>
</gene>
<dbReference type="EMBL" id="JASAVS010000004">
    <property type="protein sequence ID" value="MDP8084965.1"/>
    <property type="molecule type" value="Genomic_DNA"/>
</dbReference>
<keyword evidence="5" id="KW-1185">Reference proteome</keyword>
<keyword evidence="1" id="KW-1133">Transmembrane helix</keyword>
<evidence type="ECO:0000256" key="1">
    <source>
        <dbReference type="SAM" id="Phobius"/>
    </source>
</evidence>
<dbReference type="EMBL" id="FOBN01000009">
    <property type="protein sequence ID" value="SEM23961.1"/>
    <property type="molecule type" value="Genomic_DNA"/>
</dbReference>
<reference evidence="2 5" key="3">
    <citation type="journal article" date="2023" name="Front. Microbiol.">
        <title>Phylogeography and host specificity of Pasteurellaceae pathogenic to sea-farmed fish in the north-east Atlantic.</title>
        <authorList>
            <person name="Gulla S."/>
            <person name="Colquhoun D.J."/>
            <person name="Olsen A.B."/>
            <person name="Spilsberg B."/>
            <person name="Lagesen K."/>
            <person name="Aakesson C.P."/>
            <person name="Strom S."/>
            <person name="Manji F."/>
            <person name="Birkbeck T.H."/>
            <person name="Nilsen H.K."/>
        </authorList>
    </citation>
    <scope>NUCLEOTIDE SEQUENCE [LARGE SCALE GENOMIC DNA]</scope>
    <source>
        <strain evidence="2 5">VIO11850</strain>
    </source>
</reference>
<dbReference type="AlphaFoldDB" id="A0A1H7WR83"/>
<feature type="transmembrane region" description="Helical" evidence="1">
    <location>
        <begin position="42"/>
        <end position="59"/>
    </location>
</feature>
<reference evidence="4" key="2">
    <citation type="submission" date="2016-10" db="EMBL/GenBank/DDBJ databases">
        <authorList>
            <person name="Varghese N."/>
            <person name="Submissions S."/>
        </authorList>
    </citation>
    <scope>NUCLEOTIDE SEQUENCE [LARGE SCALE GENOMIC DNA]</scope>
    <source>
        <strain evidence="4">DSM 24204</strain>
    </source>
</reference>
<name>A0A1H7WR83_9PAST</name>
<dbReference type="Proteomes" id="UP000198883">
    <property type="component" value="Unassembled WGS sequence"/>
</dbReference>
<evidence type="ECO:0000313" key="3">
    <source>
        <dbReference type="EMBL" id="SEM23961.1"/>
    </source>
</evidence>
<reference evidence="3" key="1">
    <citation type="submission" date="2016-10" db="EMBL/GenBank/DDBJ databases">
        <authorList>
            <person name="de Groot N.N."/>
        </authorList>
    </citation>
    <scope>NUCLEOTIDE SEQUENCE [LARGE SCALE GENOMIC DNA]</scope>
    <source>
        <strain evidence="3">DSM 24204</strain>
    </source>
</reference>
<accession>A0A1H7WR83</accession>
<sequence>MNKKNKSSEKVEEKTNSFWKKIIGFAVSIALLIFMVSGGVPYFTIIFFIILPFLGTIFAKTNKKSFYKLQEILPTSTIRSVAMGLAEISGKAKMIEPVISKITKKKCIGYIYLVEDIRKDKEGRVSYFKDFSETVCNPFFVKDKTGQIKVLPNDLEFLDFEESHQKITGNKRYTEYLLKENMEVLLIGKAGITENNEPVFKKEEIKNVFGIAPLKKVGNYNKLRPLIKSAGYFIYFWIIIVAIILLTPTNLENNMIKFGDYHWKIPFQNTKK</sequence>
<proteinExistence type="predicted"/>
<evidence type="ECO:0000313" key="4">
    <source>
        <dbReference type="Proteomes" id="UP000198883"/>
    </source>
</evidence>